<feature type="domain" description="J" evidence="2">
    <location>
        <begin position="1"/>
        <end position="89"/>
    </location>
</feature>
<keyword evidence="4" id="KW-1185">Reference proteome</keyword>
<dbReference type="GO" id="GO:0044183">
    <property type="term" value="F:protein folding chaperone"/>
    <property type="evidence" value="ECO:0007669"/>
    <property type="project" value="TreeGrafter"/>
</dbReference>
<evidence type="ECO:0000256" key="1">
    <source>
        <dbReference type="SAM" id="MobiDB-lite"/>
    </source>
</evidence>
<dbReference type="GO" id="GO:0005737">
    <property type="term" value="C:cytoplasm"/>
    <property type="evidence" value="ECO:0007669"/>
    <property type="project" value="TreeGrafter"/>
</dbReference>
<feature type="region of interest" description="Disordered" evidence="1">
    <location>
        <begin position="1"/>
        <end position="30"/>
    </location>
</feature>
<dbReference type="InterPro" id="IPR036869">
    <property type="entry name" value="J_dom_sf"/>
</dbReference>
<dbReference type="GO" id="GO:0051087">
    <property type="term" value="F:protein-folding chaperone binding"/>
    <property type="evidence" value="ECO:0007669"/>
    <property type="project" value="TreeGrafter"/>
</dbReference>
<dbReference type="PROSITE" id="PS00636">
    <property type="entry name" value="DNAJ_1"/>
    <property type="match status" value="1"/>
</dbReference>
<protein>
    <submittedName>
        <fullName evidence="3">Dnajb6-a protein</fullName>
    </submittedName>
</protein>
<dbReference type="PRINTS" id="PR00625">
    <property type="entry name" value="JDOMAIN"/>
</dbReference>
<dbReference type="EMBL" id="CAJNDS010001180">
    <property type="protein sequence ID" value="CAE7250784.1"/>
    <property type="molecule type" value="Genomic_DNA"/>
</dbReference>
<dbReference type="Pfam" id="PF00226">
    <property type="entry name" value="DnaJ"/>
    <property type="match status" value="1"/>
</dbReference>
<sequence>MNGQELLAPQSRLAKLVPGTKATSPVSHLEDPGRMPCCILRKRRRTGVGRGSPRRLGQFQEAEQRFREIAEAYEVLSDPDKRRSYDAGGSDAGGINFDFGGFDFGSAFKDPKDLFKEMFGSEDPFADFHKFFDDAAS</sequence>
<evidence type="ECO:0000313" key="4">
    <source>
        <dbReference type="Proteomes" id="UP000604046"/>
    </source>
</evidence>
<evidence type="ECO:0000313" key="3">
    <source>
        <dbReference type="EMBL" id="CAE7250784.1"/>
    </source>
</evidence>
<dbReference type="CDD" id="cd06257">
    <property type="entry name" value="DnaJ"/>
    <property type="match status" value="1"/>
</dbReference>
<organism evidence="3 4">
    <name type="scientific">Symbiodinium natans</name>
    <dbReference type="NCBI Taxonomy" id="878477"/>
    <lineage>
        <taxon>Eukaryota</taxon>
        <taxon>Sar</taxon>
        <taxon>Alveolata</taxon>
        <taxon>Dinophyceae</taxon>
        <taxon>Suessiales</taxon>
        <taxon>Symbiodiniaceae</taxon>
        <taxon>Symbiodinium</taxon>
    </lineage>
</organism>
<dbReference type="PANTHER" id="PTHR43948:SF10">
    <property type="entry name" value="MRJ, ISOFORM E"/>
    <property type="match status" value="1"/>
</dbReference>
<evidence type="ECO:0000259" key="2">
    <source>
        <dbReference type="PROSITE" id="PS50076"/>
    </source>
</evidence>
<name>A0A812M576_9DINO</name>
<dbReference type="GO" id="GO:0051082">
    <property type="term" value="F:unfolded protein binding"/>
    <property type="evidence" value="ECO:0007669"/>
    <property type="project" value="TreeGrafter"/>
</dbReference>
<dbReference type="Proteomes" id="UP000604046">
    <property type="component" value="Unassembled WGS sequence"/>
</dbReference>
<reference evidence="3" key="1">
    <citation type="submission" date="2021-02" db="EMBL/GenBank/DDBJ databases">
        <authorList>
            <person name="Dougan E. K."/>
            <person name="Rhodes N."/>
            <person name="Thang M."/>
            <person name="Chan C."/>
        </authorList>
    </citation>
    <scope>NUCLEOTIDE SEQUENCE</scope>
</reference>
<accession>A0A812M576</accession>
<comment type="caution">
    <text evidence="3">The sequence shown here is derived from an EMBL/GenBank/DDBJ whole genome shotgun (WGS) entry which is preliminary data.</text>
</comment>
<dbReference type="InterPro" id="IPR018253">
    <property type="entry name" value="DnaJ_domain_CS"/>
</dbReference>
<dbReference type="PANTHER" id="PTHR43948">
    <property type="entry name" value="DNAJ HOMOLOG SUBFAMILY B"/>
    <property type="match status" value="1"/>
</dbReference>
<dbReference type="OrthoDB" id="10250354at2759"/>
<dbReference type="AlphaFoldDB" id="A0A812M576"/>
<dbReference type="SUPFAM" id="SSF46565">
    <property type="entry name" value="Chaperone J-domain"/>
    <property type="match status" value="1"/>
</dbReference>
<gene>
    <name evidence="3" type="primary">dnajb6-a</name>
    <name evidence="3" type="ORF">SNAT2548_LOCUS12356</name>
</gene>
<dbReference type="GO" id="GO:0005634">
    <property type="term" value="C:nucleus"/>
    <property type="evidence" value="ECO:0007669"/>
    <property type="project" value="TreeGrafter"/>
</dbReference>
<dbReference type="PROSITE" id="PS50076">
    <property type="entry name" value="DNAJ_2"/>
    <property type="match status" value="1"/>
</dbReference>
<dbReference type="Gene3D" id="1.10.287.110">
    <property type="entry name" value="DnaJ domain"/>
    <property type="match status" value="1"/>
</dbReference>
<dbReference type="InterPro" id="IPR001623">
    <property type="entry name" value="DnaJ_domain"/>
</dbReference>
<proteinExistence type="predicted"/>